<dbReference type="InterPro" id="IPR001387">
    <property type="entry name" value="Cro/C1-type_HTH"/>
</dbReference>
<protein>
    <recommendedName>
        <fullName evidence="2">HTH cro/C1-type domain-containing protein</fullName>
    </recommendedName>
</protein>
<dbReference type="SUPFAM" id="SSF47413">
    <property type="entry name" value="lambda repressor-like DNA-binding domains"/>
    <property type="match status" value="1"/>
</dbReference>
<dbReference type="PANTHER" id="PTHR46558">
    <property type="entry name" value="TRACRIPTIONAL REGULATORY PROTEIN-RELATED-RELATED"/>
    <property type="match status" value="1"/>
</dbReference>
<dbReference type="Proteomes" id="UP001189143">
    <property type="component" value="Unassembled WGS sequence"/>
</dbReference>
<evidence type="ECO:0000256" key="1">
    <source>
        <dbReference type="ARBA" id="ARBA00023125"/>
    </source>
</evidence>
<evidence type="ECO:0000313" key="3">
    <source>
        <dbReference type="EMBL" id="CAG9701556.1"/>
    </source>
</evidence>
<dbReference type="AlphaFoldDB" id="A0AA86JAN2"/>
<gene>
    <name evidence="4" type="ORF">CNEO2_540017</name>
    <name evidence="3" type="ORF">CNEO_10090</name>
</gene>
<dbReference type="Gene3D" id="1.10.260.40">
    <property type="entry name" value="lambda repressor-like DNA-binding domains"/>
    <property type="match status" value="1"/>
</dbReference>
<proteinExistence type="predicted"/>
<sequence>MQISDNLKLIRKKHNLSPSELAQKINIPVIKIYKYETNTSEISIEDFIKYSKYFNVSLDSLCLNYGKDTDPKQKQIVNLFEKYEIYDKNMIIAFLKLTILTQNYSKEQFDIFICLYKTVLKYKFTELKIHGLIEILDCHKFPNDFIFTNTELKQLLELLFCQNKLRKESVN</sequence>
<dbReference type="GO" id="GO:0003677">
    <property type="term" value="F:DNA binding"/>
    <property type="evidence" value="ECO:0007669"/>
    <property type="project" value="UniProtKB-KW"/>
</dbReference>
<evidence type="ECO:0000259" key="2">
    <source>
        <dbReference type="PROSITE" id="PS50943"/>
    </source>
</evidence>
<feature type="domain" description="HTH cro/C1-type" evidence="2">
    <location>
        <begin position="7"/>
        <end position="61"/>
    </location>
</feature>
<dbReference type="InterPro" id="IPR010982">
    <property type="entry name" value="Lambda_DNA-bd_dom_sf"/>
</dbReference>
<dbReference type="Pfam" id="PF01381">
    <property type="entry name" value="HTH_3"/>
    <property type="match status" value="1"/>
</dbReference>
<dbReference type="EMBL" id="CAKJVE010000001">
    <property type="protein sequence ID" value="CAG9701556.1"/>
    <property type="molecule type" value="Genomic_DNA"/>
</dbReference>
<keyword evidence="1" id="KW-0238">DNA-binding</keyword>
<accession>A0AA86JAN2</accession>
<dbReference type="EMBL" id="CAMTCP010000253">
    <property type="protein sequence ID" value="CAI3652936.1"/>
    <property type="molecule type" value="Genomic_DNA"/>
</dbReference>
<reference evidence="4" key="2">
    <citation type="submission" date="2022-10" db="EMBL/GenBank/DDBJ databases">
        <authorList>
            <person name="Aires J."/>
            <person name="Mesa V."/>
        </authorList>
    </citation>
    <scope>NUCLEOTIDE SEQUENCE</scope>
    <source>
        <strain evidence="4">Clostridium neonatale JD116</strain>
    </source>
</reference>
<dbReference type="Proteomes" id="UP000789738">
    <property type="component" value="Unassembled WGS sequence"/>
</dbReference>
<dbReference type="CDD" id="cd00093">
    <property type="entry name" value="HTH_XRE"/>
    <property type="match status" value="1"/>
</dbReference>
<evidence type="ECO:0000313" key="4">
    <source>
        <dbReference type="EMBL" id="CAI3652936.1"/>
    </source>
</evidence>
<dbReference type="PROSITE" id="PS50943">
    <property type="entry name" value="HTH_CROC1"/>
    <property type="match status" value="1"/>
</dbReference>
<organism evidence="3 5">
    <name type="scientific">Clostridium neonatale</name>
    <dbReference type="NCBI Taxonomy" id="137838"/>
    <lineage>
        <taxon>Bacteria</taxon>
        <taxon>Bacillati</taxon>
        <taxon>Bacillota</taxon>
        <taxon>Clostridia</taxon>
        <taxon>Eubacteriales</taxon>
        <taxon>Clostridiaceae</taxon>
        <taxon>Clostridium</taxon>
    </lineage>
</organism>
<reference evidence="3" key="1">
    <citation type="submission" date="2021-10" db="EMBL/GenBank/DDBJ databases">
        <authorList>
            <person name="Mesa V."/>
        </authorList>
    </citation>
    <scope>NUCLEOTIDE SEQUENCE</scope>
    <source>
        <strain evidence="3">CC3_PB</strain>
    </source>
</reference>
<comment type="caution">
    <text evidence="3">The sequence shown here is derived from an EMBL/GenBank/DDBJ whole genome shotgun (WGS) entry which is preliminary data.</text>
</comment>
<dbReference type="PANTHER" id="PTHR46558:SF11">
    <property type="entry name" value="HTH-TYPE TRANSCRIPTIONAL REGULATOR XRE"/>
    <property type="match status" value="1"/>
</dbReference>
<dbReference type="SMART" id="SM00530">
    <property type="entry name" value="HTH_XRE"/>
    <property type="match status" value="1"/>
</dbReference>
<name>A0AA86JAN2_9CLOT</name>
<evidence type="ECO:0000313" key="5">
    <source>
        <dbReference type="Proteomes" id="UP000789738"/>
    </source>
</evidence>
<dbReference type="RefSeq" id="WP_210885762.1">
    <property type="nucleotide sequence ID" value="NZ_CAKJVE010000001.1"/>
</dbReference>